<dbReference type="KEGG" id="nau:109207569"/>
<dbReference type="OrthoDB" id="684573at2759"/>
<dbReference type="EMBL" id="MJEQ01001092">
    <property type="protein sequence ID" value="OIT32267.1"/>
    <property type="molecule type" value="Genomic_DNA"/>
</dbReference>
<organism evidence="2 3">
    <name type="scientific">Nicotiana attenuata</name>
    <name type="common">Coyote tobacco</name>
    <dbReference type="NCBI Taxonomy" id="49451"/>
    <lineage>
        <taxon>Eukaryota</taxon>
        <taxon>Viridiplantae</taxon>
        <taxon>Streptophyta</taxon>
        <taxon>Embryophyta</taxon>
        <taxon>Tracheophyta</taxon>
        <taxon>Spermatophyta</taxon>
        <taxon>Magnoliopsida</taxon>
        <taxon>eudicotyledons</taxon>
        <taxon>Gunneridae</taxon>
        <taxon>Pentapetalae</taxon>
        <taxon>asterids</taxon>
        <taxon>lamiids</taxon>
        <taxon>Solanales</taxon>
        <taxon>Solanaceae</taxon>
        <taxon>Nicotianoideae</taxon>
        <taxon>Nicotianeae</taxon>
        <taxon>Nicotiana</taxon>
    </lineage>
</organism>
<evidence type="ECO:0000313" key="3">
    <source>
        <dbReference type="Proteomes" id="UP000187609"/>
    </source>
</evidence>
<dbReference type="PANTHER" id="PTHR31351:SF30">
    <property type="entry name" value="VAN3-BINDING PROTEIN-LIKE"/>
    <property type="match status" value="1"/>
</dbReference>
<feature type="domain" description="VAN3-binding protein-like auxin canalisation" evidence="1">
    <location>
        <begin position="111"/>
        <end position="240"/>
    </location>
</feature>
<dbReference type="PANTHER" id="PTHR31351">
    <property type="entry name" value="EXPRESSED PROTEIN"/>
    <property type="match status" value="1"/>
</dbReference>
<dbReference type="Proteomes" id="UP000187609">
    <property type="component" value="Unassembled WGS sequence"/>
</dbReference>
<dbReference type="GeneID" id="109207569"/>
<name>A0A314KT39_NICAT</name>
<dbReference type="InterPro" id="IPR008546">
    <property type="entry name" value="VAN3-bd-like_auxin_canal"/>
</dbReference>
<reference evidence="2" key="1">
    <citation type="submission" date="2016-11" db="EMBL/GenBank/DDBJ databases">
        <title>The genome of Nicotiana attenuata.</title>
        <authorList>
            <person name="Xu S."/>
            <person name="Brockmoeller T."/>
            <person name="Gaquerel E."/>
            <person name="Navarro A."/>
            <person name="Kuhl H."/>
            <person name="Gase K."/>
            <person name="Ling Z."/>
            <person name="Zhou W."/>
            <person name="Kreitzer C."/>
            <person name="Stanke M."/>
            <person name="Tang H."/>
            <person name="Lyons E."/>
            <person name="Pandey P."/>
            <person name="Pandey S.P."/>
            <person name="Timmermann B."/>
            <person name="Baldwin I.T."/>
        </authorList>
    </citation>
    <scope>NUCLEOTIDE SEQUENCE [LARGE SCALE GENOMIC DNA]</scope>
    <source>
        <strain evidence="2">UT</strain>
    </source>
</reference>
<dbReference type="GO" id="GO:0010305">
    <property type="term" value="P:leaf vascular tissue pattern formation"/>
    <property type="evidence" value="ECO:0007669"/>
    <property type="project" value="TreeGrafter"/>
</dbReference>
<dbReference type="Gramene" id="OIT32267">
    <property type="protein sequence ID" value="OIT32267"/>
    <property type="gene ID" value="A4A49_30138"/>
</dbReference>
<comment type="caution">
    <text evidence="2">The sequence shown here is derived from an EMBL/GenBank/DDBJ whole genome shotgun (WGS) entry which is preliminary data.</text>
</comment>
<protein>
    <submittedName>
        <fullName evidence="2">Van3-binding protein</fullName>
    </submittedName>
</protein>
<dbReference type="GO" id="GO:0010087">
    <property type="term" value="P:phloem or xylem histogenesis"/>
    <property type="evidence" value="ECO:0007669"/>
    <property type="project" value="TreeGrafter"/>
</dbReference>
<dbReference type="InterPro" id="IPR040269">
    <property type="entry name" value="VAB"/>
</dbReference>
<gene>
    <name evidence="2" type="primary">VAB_5</name>
    <name evidence="2" type="ORF">A4A49_30138</name>
</gene>
<dbReference type="AlphaFoldDB" id="A0A314KT39"/>
<dbReference type="GO" id="GO:0009734">
    <property type="term" value="P:auxin-activated signaling pathway"/>
    <property type="evidence" value="ECO:0007669"/>
    <property type="project" value="TreeGrafter"/>
</dbReference>
<dbReference type="Pfam" id="PF05703">
    <property type="entry name" value="Auxin_canalis"/>
    <property type="match status" value="1"/>
</dbReference>
<proteinExistence type="predicted"/>
<evidence type="ECO:0000259" key="1">
    <source>
        <dbReference type="Pfam" id="PF05703"/>
    </source>
</evidence>
<evidence type="ECO:0000313" key="2">
    <source>
        <dbReference type="EMBL" id="OIT32267.1"/>
    </source>
</evidence>
<accession>A0A314KT39</accession>
<keyword evidence="3" id="KW-1185">Reference proteome</keyword>
<dbReference type="STRING" id="49451.A0A314KT39"/>
<sequence>MAQRSSLYYNNEKSKNILWTSARSCLEPSRSPFSSYSQSPEIPGSPTYAMEFLCRSWSPSSTNLLQMFSSNNFLLRDNGGKEDPEGKEEETQEDITSRAITNKEDIKLDLHHMKEWLKRKPLGRFFRSHQEKKERLRLQTAKLHAVLSLTQLAYTIAGFASSSSSEEQEWYHINSETAGEWSHSTGSVVASAAALMTTVCAEAAESLGAGRAKVASAVNSGLAIRTPMDMIAVTATAATCKAFHTIAVTATAATYT</sequence>